<protein>
    <submittedName>
        <fullName evidence="1">Uncharacterized protein</fullName>
    </submittedName>
</protein>
<gene>
    <name evidence="1" type="ORF">EPI10_031379</name>
</gene>
<evidence type="ECO:0000313" key="1">
    <source>
        <dbReference type="EMBL" id="KAA3487562.1"/>
    </source>
</evidence>
<accession>A0A5B6X396</accession>
<keyword evidence="2" id="KW-1185">Reference proteome</keyword>
<sequence length="78" mass="9043">MKINHNAQEIKKAPKKVGVFFKSTTCEKDKGSSSDDEEEGMAMFAKKFKKFIKFNFQRKDIIEKKGALKYKKKAMMTT</sequence>
<dbReference type="OrthoDB" id="10523427at2759"/>
<dbReference type="Proteomes" id="UP000325315">
    <property type="component" value="Unassembled WGS sequence"/>
</dbReference>
<dbReference type="EMBL" id="SMMG02000001">
    <property type="protein sequence ID" value="KAA3487562.1"/>
    <property type="molecule type" value="Genomic_DNA"/>
</dbReference>
<organism evidence="1 2">
    <name type="scientific">Gossypium australe</name>
    <dbReference type="NCBI Taxonomy" id="47621"/>
    <lineage>
        <taxon>Eukaryota</taxon>
        <taxon>Viridiplantae</taxon>
        <taxon>Streptophyta</taxon>
        <taxon>Embryophyta</taxon>
        <taxon>Tracheophyta</taxon>
        <taxon>Spermatophyta</taxon>
        <taxon>Magnoliopsida</taxon>
        <taxon>eudicotyledons</taxon>
        <taxon>Gunneridae</taxon>
        <taxon>Pentapetalae</taxon>
        <taxon>rosids</taxon>
        <taxon>malvids</taxon>
        <taxon>Malvales</taxon>
        <taxon>Malvaceae</taxon>
        <taxon>Malvoideae</taxon>
        <taxon>Gossypium</taxon>
    </lineage>
</organism>
<reference evidence="1" key="1">
    <citation type="submission" date="2019-08" db="EMBL/GenBank/DDBJ databases">
        <authorList>
            <person name="Liu F."/>
        </authorList>
    </citation>
    <scope>NUCLEOTIDE SEQUENCE [LARGE SCALE GENOMIC DNA]</scope>
    <source>
        <strain evidence="1">PA1801</strain>
        <tissue evidence="1">Leaf</tissue>
    </source>
</reference>
<evidence type="ECO:0000313" key="2">
    <source>
        <dbReference type="Proteomes" id="UP000325315"/>
    </source>
</evidence>
<dbReference type="AlphaFoldDB" id="A0A5B6X396"/>
<name>A0A5B6X396_9ROSI</name>
<proteinExistence type="predicted"/>
<comment type="caution">
    <text evidence="1">The sequence shown here is derived from an EMBL/GenBank/DDBJ whole genome shotgun (WGS) entry which is preliminary data.</text>
</comment>